<dbReference type="Pfam" id="PF00102">
    <property type="entry name" value="Y_phosphatase"/>
    <property type="match status" value="1"/>
</dbReference>
<name>A0ABP0FGI8_CLALP</name>
<comment type="subcellular location">
    <subcellularLocation>
        <location evidence="1">Membrane</location>
        <topology evidence="1">Single-pass membrane protein</topology>
    </subcellularLocation>
</comment>
<dbReference type="Gene3D" id="2.60.40.10">
    <property type="entry name" value="Immunoglobulins"/>
    <property type="match status" value="18"/>
</dbReference>
<feature type="domain" description="Fibronectin type-III" evidence="16">
    <location>
        <begin position="2325"/>
        <end position="2430"/>
    </location>
</feature>
<evidence type="ECO:0000256" key="12">
    <source>
        <dbReference type="SAM" id="SignalP"/>
    </source>
</evidence>
<evidence type="ECO:0000256" key="9">
    <source>
        <dbReference type="ARBA" id="ARBA00023180"/>
    </source>
</evidence>
<evidence type="ECO:0008006" key="19">
    <source>
        <dbReference type="Google" id="ProtNLM"/>
    </source>
</evidence>
<proteinExistence type="inferred from homology"/>
<feature type="domain" description="Fibronectin type-III" evidence="16">
    <location>
        <begin position="1743"/>
        <end position="1832"/>
    </location>
</feature>
<comment type="similarity">
    <text evidence="2">Belongs to the protein-tyrosine phosphatase family.</text>
</comment>
<feature type="transmembrane region" description="Helical" evidence="11">
    <location>
        <begin position="2607"/>
        <end position="2631"/>
    </location>
</feature>
<dbReference type="PROSITE" id="PS50055">
    <property type="entry name" value="TYR_PHOSPHATASE_PTP"/>
    <property type="match status" value="1"/>
</dbReference>
<dbReference type="SMART" id="SM00404">
    <property type="entry name" value="PTPc_motif"/>
    <property type="match status" value="1"/>
</dbReference>
<comment type="caution">
    <text evidence="17">The sequence shown here is derived from an EMBL/GenBank/DDBJ whole genome shotgun (WGS) entry which is preliminary data.</text>
</comment>
<dbReference type="SUPFAM" id="SSF52799">
    <property type="entry name" value="(Phosphotyrosine protein) phosphatases II"/>
    <property type="match status" value="1"/>
</dbReference>
<protein>
    <recommendedName>
        <fullName evidence="19">Protein-tyrosine-phosphatase</fullName>
    </recommendedName>
</protein>
<feature type="domain" description="Tyrosine-protein phosphatase" evidence="14">
    <location>
        <begin position="2729"/>
        <end position="2983"/>
    </location>
</feature>
<keyword evidence="18" id="KW-1185">Reference proteome</keyword>
<reference evidence="17 18" key="1">
    <citation type="submission" date="2024-02" db="EMBL/GenBank/DDBJ databases">
        <authorList>
            <person name="Daric V."/>
            <person name="Darras S."/>
        </authorList>
    </citation>
    <scope>NUCLEOTIDE SEQUENCE [LARGE SCALE GENOMIC DNA]</scope>
</reference>
<gene>
    <name evidence="17" type="ORF">CVLEPA_LOCUS7978</name>
</gene>
<evidence type="ECO:0000256" key="6">
    <source>
        <dbReference type="ARBA" id="ARBA00022912"/>
    </source>
</evidence>
<feature type="region of interest" description="Disordered" evidence="10">
    <location>
        <begin position="2639"/>
        <end position="2662"/>
    </location>
</feature>
<evidence type="ECO:0000256" key="8">
    <source>
        <dbReference type="ARBA" id="ARBA00023136"/>
    </source>
</evidence>
<keyword evidence="8 11" id="KW-0472">Membrane</keyword>
<feature type="domain" description="Fibronectin type-III" evidence="16">
    <location>
        <begin position="335"/>
        <end position="443"/>
    </location>
</feature>
<evidence type="ECO:0000256" key="5">
    <source>
        <dbReference type="ARBA" id="ARBA00022801"/>
    </source>
</evidence>
<keyword evidence="6" id="KW-0904">Protein phosphatase</keyword>
<dbReference type="CDD" id="cd00063">
    <property type="entry name" value="FN3"/>
    <property type="match status" value="18"/>
</dbReference>
<dbReference type="PRINTS" id="PR00700">
    <property type="entry name" value="PRTYPHPHTASE"/>
</dbReference>
<evidence type="ECO:0000256" key="10">
    <source>
        <dbReference type="SAM" id="MobiDB-lite"/>
    </source>
</evidence>
<feature type="domain" description="Fibronectin type-III" evidence="16">
    <location>
        <begin position="1837"/>
        <end position="1936"/>
    </location>
</feature>
<feature type="domain" description="Tyrosine specific protein phosphatases" evidence="15">
    <location>
        <begin position="2900"/>
        <end position="2974"/>
    </location>
</feature>
<keyword evidence="7 11" id="KW-1133">Transmembrane helix</keyword>
<evidence type="ECO:0000256" key="4">
    <source>
        <dbReference type="ARBA" id="ARBA00022729"/>
    </source>
</evidence>
<feature type="domain" description="Fibronectin type-III" evidence="16">
    <location>
        <begin position="1107"/>
        <end position="1202"/>
    </location>
</feature>
<feature type="domain" description="Fibronectin type-III" evidence="16">
    <location>
        <begin position="1411"/>
        <end position="1500"/>
    </location>
</feature>
<feature type="domain" description="Fibronectin type-III" evidence="16">
    <location>
        <begin position="637"/>
        <end position="732"/>
    </location>
</feature>
<dbReference type="PANTHER" id="PTHR46957">
    <property type="entry name" value="CYTOKINE RECEPTOR"/>
    <property type="match status" value="1"/>
</dbReference>
<dbReference type="Gene3D" id="3.10.100.10">
    <property type="entry name" value="Mannose-Binding Protein A, subunit A"/>
    <property type="match status" value="1"/>
</dbReference>
<dbReference type="InterPro" id="IPR001304">
    <property type="entry name" value="C-type_lectin-like"/>
</dbReference>
<dbReference type="Proteomes" id="UP001642483">
    <property type="component" value="Unassembled WGS sequence"/>
</dbReference>
<evidence type="ECO:0000256" key="1">
    <source>
        <dbReference type="ARBA" id="ARBA00004167"/>
    </source>
</evidence>
<evidence type="ECO:0000313" key="17">
    <source>
        <dbReference type="EMBL" id="CAK8678013.1"/>
    </source>
</evidence>
<dbReference type="InterPro" id="IPR029021">
    <property type="entry name" value="Prot-tyrosine_phosphatase-like"/>
</dbReference>
<keyword evidence="5" id="KW-0378">Hydrolase</keyword>
<dbReference type="InterPro" id="IPR016186">
    <property type="entry name" value="C-type_lectin-like/link_sf"/>
</dbReference>
<keyword evidence="3 11" id="KW-0812">Transmembrane</keyword>
<dbReference type="InterPro" id="IPR036116">
    <property type="entry name" value="FN3_sf"/>
</dbReference>
<dbReference type="SUPFAM" id="SSF56436">
    <property type="entry name" value="C-type lectin-like"/>
    <property type="match status" value="1"/>
</dbReference>
<feature type="domain" description="C-type lectin" evidence="13">
    <location>
        <begin position="108"/>
        <end position="233"/>
    </location>
</feature>
<dbReference type="Pfam" id="PF00059">
    <property type="entry name" value="Lectin_C"/>
    <property type="match status" value="1"/>
</dbReference>
<dbReference type="SUPFAM" id="SSF49265">
    <property type="entry name" value="Fibronectin type III"/>
    <property type="match status" value="12"/>
</dbReference>
<dbReference type="PROSITE" id="PS50056">
    <property type="entry name" value="TYR_PHOSPHATASE_2"/>
    <property type="match status" value="1"/>
</dbReference>
<dbReference type="InterPro" id="IPR050713">
    <property type="entry name" value="RTP_Phos/Ushers"/>
</dbReference>
<dbReference type="EMBL" id="CAWYQH010000046">
    <property type="protein sequence ID" value="CAK8678013.1"/>
    <property type="molecule type" value="Genomic_DNA"/>
</dbReference>
<evidence type="ECO:0000313" key="18">
    <source>
        <dbReference type="Proteomes" id="UP001642483"/>
    </source>
</evidence>
<accession>A0ABP0FGI8</accession>
<feature type="domain" description="Fibronectin type-III" evidence="16">
    <location>
        <begin position="2229"/>
        <end position="2324"/>
    </location>
</feature>
<dbReference type="PANTHER" id="PTHR46957:SF3">
    <property type="entry name" value="CYTOKINE RECEPTOR"/>
    <property type="match status" value="1"/>
</dbReference>
<evidence type="ECO:0000256" key="2">
    <source>
        <dbReference type="ARBA" id="ARBA00009580"/>
    </source>
</evidence>
<feature type="domain" description="Fibronectin type-III" evidence="16">
    <location>
        <begin position="2039"/>
        <end position="2128"/>
    </location>
</feature>
<feature type="domain" description="Fibronectin type-III" evidence="16">
    <location>
        <begin position="2133"/>
        <end position="2224"/>
    </location>
</feature>
<feature type="domain" description="Fibronectin type-III" evidence="16">
    <location>
        <begin position="449"/>
        <end position="544"/>
    </location>
</feature>
<feature type="signal peptide" evidence="12">
    <location>
        <begin position="1"/>
        <end position="21"/>
    </location>
</feature>
<dbReference type="SMART" id="SM00060">
    <property type="entry name" value="FN3"/>
    <property type="match status" value="22"/>
</dbReference>
<dbReference type="Pfam" id="PF00041">
    <property type="entry name" value="fn3"/>
    <property type="match status" value="15"/>
</dbReference>
<keyword evidence="9" id="KW-0325">Glycoprotein</keyword>
<dbReference type="InterPro" id="IPR000387">
    <property type="entry name" value="Tyr_Pase_dom"/>
</dbReference>
<evidence type="ECO:0000259" key="15">
    <source>
        <dbReference type="PROSITE" id="PS50056"/>
    </source>
</evidence>
<evidence type="ECO:0000256" key="11">
    <source>
        <dbReference type="SAM" id="Phobius"/>
    </source>
</evidence>
<feature type="domain" description="Fibronectin type-III" evidence="16">
    <location>
        <begin position="927"/>
        <end position="1019"/>
    </location>
</feature>
<evidence type="ECO:0000259" key="16">
    <source>
        <dbReference type="PROSITE" id="PS50853"/>
    </source>
</evidence>
<feature type="chain" id="PRO_5046572851" description="Protein-tyrosine-phosphatase" evidence="12">
    <location>
        <begin position="22"/>
        <end position="3004"/>
    </location>
</feature>
<dbReference type="SMART" id="SM00034">
    <property type="entry name" value="CLECT"/>
    <property type="match status" value="1"/>
</dbReference>
<dbReference type="CDD" id="cd00037">
    <property type="entry name" value="CLECT"/>
    <property type="match status" value="1"/>
</dbReference>
<dbReference type="SMART" id="SM00194">
    <property type="entry name" value="PTPc"/>
    <property type="match status" value="1"/>
</dbReference>
<feature type="domain" description="Fibronectin type-III" evidence="16">
    <location>
        <begin position="1651"/>
        <end position="1738"/>
    </location>
</feature>
<dbReference type="InterPro" id="IPR000242">
    <property type="entry name" value="PTP_cat"/>
</dbReference>
<evidence type="ECO:0000259" key="13">
    <source>
        <dbReference type="PROSITE" id="PS50041"/>
    </source>
</evidence>
<dbReference type="InterPro" id="IPR003595">
    <property type="entry name" value="Tyr_Pase_cat"/>
</dbReference>
<dbReference type="PROSITE" id="PS50853">
    <property type="entry name" value="FN3"/>
    <property type="match status" value="14"/>
</dbReference>
<evidence type="ECO:0000256" key="7">
    <source>
        <dbReference type="ARBA" id="ARBA00022989"/>
    </source>
</evidence>
<keyword evidence="4 12" id="KW-0732">Signal</keyword>
<dbReference type="InterPro" id="IPR016187">
    <property type="entry name" value="CTDL_fold"/>
</dbReference>
<dbReference type="PROSITE" id="PS50041">
    <property type="entry name" value="C_TYPE_LECTIN_2"/>
    <property type="match status" value="1"/>
</dbReference>
<dbReference type="InterPro" id="IPR013783">
    <property type="entry name" value="Ig-like_fold"/>
</dbReference>
<dbReference type="InterPro" id="IPR003961">
    <property type="entry name" value="FN3_dom"/>
</dbReference>
<feature type="domain" description="Fibronectin type-III" evidence="16">
    <location>
        <begin position="1941"/>
        <end position="2036"/>
    </location>
</feature>
<evidence type="ECO:0000256" key="3">
    <source>
        <dbReference type="ARBA" id="ARBA00022692"/>
    </source>
</evidence>
<sequence length="3004" mass="333836">MKRIKTLKMILVFFLAVVIYGQTAYTLEVHVDEITASSITISWSGSDFVKYSLTLDDKAEFTNTSDSTVQLLGLNSSQAYNLTLRSRSQTWSTNIVTGECPGPLWLGYENACYETSEKSVLWAQARDECVKIGSSHLADPHSRSEINFIEEVFTKSEIYWIGINDFDNDGQYSYSDASKIEWNIWSSWSKRNEKNSNPTGGECINFWPSSFTNTNHSEWGDVDCKVNFPYICQYDVPRTPKKLDVTTSSNTANFSWGDLSSDVELDVTSPEDDNLVISSSVINPHQSSFDLENLSSGRLYFARAHAFHVITDGVSAKKVYGASYPVTYFVTNPLPPENLTVEEVSPTSVELHWEKPNLQQQLQHNNTYTGFLLTYELENRPDDTPGNFTNMGEILLNETARSVLVENLEPTSKFIFRLYSVSSHHTSVGEKRALSNLFLTTSVLTDVSPPLSLEVKPTSIKTTSFEVTWTQAVGRVDGYNIVVDPAVSKKQQDSAKDASSDSIFLEGLTPGEEYIVDVTTFYERRGSKALVIRQRTRPLSVAPPQVYAVADKATVDITIHPTREKSVFDGYNLTLESIDPPELLSYRIDAGGDTWVEDTLYGVSPGRTYTLTVYTTSGNVLSHPARMDTTITAKLAPPSKFRLMTRNTTSISLAWDPAPGDFDHYLITCAGGAEEVKCPSEVIQVSFDEGNSLTINGLIPGELYSFDIEARQEGRSSPKESLSLRPLPIPPGDIQVISRDETSIGFSWVPNTPIYSGYRVSYEPRLNVIFAGEPPAHNSTFFVREELKYDLVREVAILTGLVSGTVYDITIESSVMGEVQSEAIRIENATKPRVVKTVDVEEFGETWVHIRFSPNDGGSVEYQVRFPFENGVKTETIPSSDKDKLEGVAFNITGLEPSSGNYISVTTNSMFDVSFSKVIFVQTRPLRPVRVVIKDISETSFDLSWTSPASDVDYYEIRLYASFTKDEDVLQYTRTTSATSVNMARLTPGGKYEVVVESVYNDTHSFPVSLNVTAYPNSPTNLTSKEVTANAISLLWNNPEDAVGGIIVEWMPKHGKVELINESAMLTHLTPGIGYDIKIYTLSADKTLKCRQPANIQVLTMESPPGAPADFALQTHDITSIDASWNPPKDPNGRVISYLLHYQQLYPHPQVEVQIISIDSIDREYKIKNLEPGAGYYVMIAAKNSAGVGTFTTRQLFGPLEDIPGRVHELTAAASSSSSIIVDWKPPKFPNGVIAGYGLTVADEEGNFVDGFDFYKKENANPYSCLLDDASSNVISALLYLHVSPADNALSNKESNKSPVDETVNLDQSEIIVSSNNSSEDISDADNSQLTVGKENTAWNDAIEERKRRSVPNEVYTHNGEFEPFCPVSFKVLGLQPYTYYNISVSAWTSVGEGEMSYTSVVTMQEPPGDAPRALRVPEANARDFTIAWSPPLESNGRLTYTFKLFAQDKDLDRVLTTNATRLLVPDLQPYNAYAVAVRASSDVGPGPWSSFFIAQTGQDAPEAVENLTAEVTSSRAVKLTWLPPSRPHGVLAEYHIEVFDVSRNLPSHQFNLPAAQYDHHGESFSRVLEVEGKAGESDDEFPILPDAERESQLGSLLQNYQQRQVTDEIMNLLPYTIYNISVSASTAKGPGMSIRRTTMALTDQDVPGSPPVNLKYTNISSSSVNISWEEPEMPNGIITRYTIGISRGVMFKKETKGKNIVVDDLEKYSPYEVYVWPWTVVGEGRSSEKMLIHTDEDKPDSPPLDVEYRNITSSVINVSWVPPKIPNGVILRYNVYYSNDTVSNSQTSNETSVVIQRLRPYGLYTIQVTASTRIGESNHKSAPLIARTMEGQPATPPYDLRHEDMTPRSIKLWWKKPVSPNGIIQYYNVKVVEVVLGQETDGSNARNLQTPDQEPTLIIPSLKPYSTYKVWVLAHTKYGHGEQESKALTFQTMEDIPETSPRNLKYRNITSTSIRVMWVPPDVPNGRVTYYTIKYTLREGTNQTEQVDRTRGDVTEIVVRDLEMYSPYTFSVSAETKAGEGPEAVLNVLTNEDEPSTPPYDVIYEQLSSTDILLSWKPPVTPNGVILSYLIFYSNITQFLNATSYEPNVTLVNLKKFGEYDVYITARTRLGDGRQRSSKTTFKTLEDAPSDPPELLSVAALSSTSVRARWLPPMTPNGRIQFYTIYYKSQDGVTHSKQITNQTYGDVNDLAKYSFYDVWVTANTALGDGGHRSDVLNVRTLEDKPDEPPSNVRVMTLSSTLINVTWSKPAVLSGITTYRVTAVNVITNEMHESAVLETHVRDHVISGLDEDASYNVTVTAITSAGELSSKAVLATTHEDVPSDFPQDIEVVTIAGNSSAVQILFEAPNDPNGLLISYEIEHKLKDSDVVSKTSITVSDLDDPETSLEKFSWNIVDLLGGRSYFFRMRAYTKVGPGPWSVWSDPVELPITAAPVPPARPLPMTMEDEESGKAKPKATATSITVTSPCVFSDVNGPLTSLSVIVAQDGADLDQDASDWYNSHPQNPSSPYKVLVTTDPVSYCMDVLIAAENKANKRRKRATSPTEKGFVIGADNACDNGYRKPFCNGPLKPDSAYRVKYRAETANGAITDSLYSELLSTEQTFLQAHMTMLIAVAAAVFAFFVILIISIVVIRRKKSNSSQRSPESDFVPVSVPNSPQKGTVEEKLSVEKAPIMETSVHTNSAFVLESGDDDKVREVPMARALHLFARSVPKLEFGQHIARLCLNKQKGFSDEFDDIRGLPIAGTTMAAEKSCNRTKNRHARLVPYDHSRVKLEGVPSIEGSDYINASIIPGNHSVNQFIASQAPLDHTKRDFWRMLWETGASSVIILFNSADEGKKRCSEFWPRKQPEYFGSLAVQINQEDTQPEWTIRKFTVNSRDEVRQVTQFHLTSWPSIESPGGVQTILRFVQTVRANRTRESAPVIVICSSGSGRTGVFIALDRLLEGLPMQSYVDVFGTVATLRRYRPYMIQTVDEYVLVHRCVYEAINDKGCRRRSPTGDGMEETVF</sequence>
<evidence type="ECO:0000259" key="14">
    <source>
        <dbReference type="PROSITE" id="PS50055"/>
    </source>
</evidence>
<dbReference type="Gene3D" id="3.90.190.10">
    <property type="entry name" value="Protein tyrosine phosphatase superfamily"/>
    <property type="match status" value="1"/>
</dbReference>
<organism evidence="17 18">
    <name type="scientific">Clavelina lepadiformis</name>
    <name type="common">Light-bulb sea squirt</name>
    <name type="synonym">Ascidia lepadiformis</name>
    <dbReference type="NCBI Taxonomy" id="159417"/>
    <lineage>
        <taxon>Eukaryota</taxon>
        <taxon>Metazoa</taxon>
        <taxon>Chordata</taxon>
        <taxon>Tunicata</taxon>
        <taxon>Ascidiacea</taxon>
        <taxon>Aplousobranchia</taxon>
        <taxon>Clavelinidae</taxon>
        <taxon>Clavelina</taxon>
    </lineage>
</organism>